<protein>
    <submittedName>
        <fullName evidence="4">Uncharacterized protein</fullName>
    </submittedName>
</protein>
<proteinExistence type="predicted"/>
<dbReference type="EMBL" id="GDJX01015371">
    <property type="protein sequence ID" value="JAT52565.1"/>
    <property type="molecule type" value="Transcribed_RNA"/>
</dbReference>
<feature type="compositionally biased region" description="Polar residues" evidence="2">
    <location>
        <begin position="188"/>
        <end position="197"/>
    </location>
</feature>
<sequence length="653" mass="70983">MGDSTAMTIEFLRARLLSERSVSRSARQRADHLAKRVLDLEEQLRIVTIQRKKAEKAATEVLAILESQGVNDSSEVIDSSSDRDNVTRESKGSDGNAKGDDTSTASRMDRSDVEDGMSGSEVEVSPSQGRSLSWKSRNSNSDSSEKGKEFQARQRPRRGFISRVESSPQHLLGKSCRRINGGRDLGSASENGRSKVTQPEHASDCADDQVQSPKETYDVEQAKLEENVSHSSEDQNRGTIADLYADGFGGDEGMEKALQQQAQLIVRYQAEENAQREWEEKYNENSSSALVPCEQHEKVDPAEDKDAPVEDAKLTEEISSINKETKMNSGNTGGQKNPSTDSIKGAAATDSDGPAVANTITSNVDTGGMLDQQCHGTAANEYGTGIQEFEFPGPSSSHAETRENQCHEIFDGNAGIGSLCHPKLPLHGNEYLVSVSTESPSSSGSSGKICKRQLSLVQNQIHRDLPEPHNTGLSNVLEALQHARLSLGQELKKLQQSSRASTADSQSVATRSSDTLGIPFGSAGLFRIPSDSTQRVDLPRSNCYDTGLSMATAQSYTGLCDGYTPNSQMETRTALASPRLYLDPVPTRMSMPTFTNGYSYAAPDMAARISSYEGLPSSSYMGVRREVSGVDGYPVYGADRSRLDFRGMQRRQD</sequence>
<name>A0A1D1YD50_9ARAE</name>
<evidence type="ECO:0000313" key="3">
    <source>
        <dbReference type="EMBL" id="JAT47069.1"/>
    </source>
</evidence>
<feature type="compositionally biased region" description="Basic and acidic residues" evidence="2">
    <location>
        <begin position="215"/>
        <end position="236"/>
    </location>
</feature>
<accession>A0A1D1YD50</accession>
<feature type="compositionally biased region" description="Low complexity" evidence="2">
    <location>
        <begin position="130"/>
        <end position="142"/>
    </location>
</feature>
<gene>
    <name evidence="4" type="ORF">g.57505</name>
    <name evidence="3" type="ORF">g.57508</name>
</gene>
<feature type="coiled-coil region" evidence="1">
    <location>
        <begin position="23"/>
        <end position="57"/>
    </location>
</feature>
<dbReference type="EMBL" id="GDJX01020867">
    <property type="protein sequence ID" value="JAT47069.1"/>
    <property type="molecule type" value="Transcribed_RNA"/>
</dbReference>
<organism evidence="4">
    <name type="scientific">Anthurium amnicola</name>
    <dbReference type="NCBI Taxonomy" id="1678845"/>
    <lineage>
        <taxon>Eukaryota</taxon>
        <taxon>Viridiplantae</taxon>
        <taxon>Streptophyta</taxon>
        <taxon>Embryophyta</taxon>
        <taxon>Tracheophyta</taxon>
        <taxon>Spermatophyta</taxon>
        <taxon>Magnoliopsida</taxon>
        <taxon>Liliopsida</taxon>
        <taxon>Araceae</taxon>
        <taxon>Pothoideae</taxon>
        <taxon>Potheae</taxon>
        <taxon>Anthurium</taxon>
    </lineage>
</organism>
<feature type="compositionally biased region" description="Basic and acidic residues" evidence="2">
    <location>
        <begin position="80"/>
        <end position="113"/>
    </location>
</feature>
<dbReference type="PANTHER" id="PTHR33701:SF3">
    <property type="entry name" value="TRANSCRIPTIONAL REGULATOR ATRX"/>
    <property type="match status" value="1"/>
</dbReference>
<evidence type="ECO:0000256" key="1">
    <source>
        <dbReference type="SAM" id="Coils"/>
    </source>
</evidence>
<keyword evidence="1" id="KW-0175">Coiled coil</keyword>
<dbReference type="PANTHER" id="PTHR33701">
    <property type="entry name" value="TRANSMEMBRANE PROTEIN"/>
    <property type="match status" value="1"/>
</dbReference>
<evidence type="ECO:0000256" key="2">
    <source>
        <dbReference type="SAM" id="MobiDB-lite"/>
    </source>
</evidence>
<reference evidence="4" key="1">
    <citation type="submission" date="2015-07" db="EMBL/GenBank/DDBJ databases">
        <title>Transcriptome Assembly of Anthurium amnicola.</title>
        <authorList>
            <person name="Suzuki J."/>
        </authorList>
    </citation>
    <scope>NUCLEOTIDE SEQUENCE</scope>
</reference>
<feature type="compositionally biased region" description="Polar residues" evidence="2">
    <location>
        <begin position="320"/>
        <end position="342"/>
    </location>
</feature>
<feature type="compositionally biased region" description="Polar residues" evidence="2">
    <location>
        <begin position="70"/>
        <end position="79"/>
    </location>
</feature>
<feature type="region of interest" description="Disordered" evidence="2">
    <location>
        <begin position="320"/>
        <end position="356"/>
    </location>
</feature>
<evidence type="ECO:0000313" key="4">
    <source>
        <dbReference type="EMBL" id="JAT52565.1"/>
    </source>
</evidence>
<feature type="region of interest" description="Disordered" evidence="2">
    <location>
        <begin position="70"/>
        <end position="239"/>
    </location>
</feature>
<feature type="compositionally biased region" description="Basic and acidic residues" evidence="2">
    <location>
        <begin position="143"/>
        <end position="152"/>
    </location>
</feature>
<dbReference type="AlphaFoldDB" id="A0A1D1YD50"/>